<dbReference type="RefSeq" id="WP_275475911.1">
    <property type="nucleotide sequence ID" value="NZ_CP162940.1"/>
</dbReference>
<dbReference type="EMBL" id="JBDXSU010000025">
    <property type="protein sequence ID" value="MFB5192624.1"/>
    <property type="molecule type" value="Genomic_DNA"/>
</dbReference>
<gene>
    <name evidence="1" type="ORF">KKP3000_001833</name>
</gene>
<protein>
    <submittedName>
        <fullName evidence="1">Uncharacterized protein</fullName>
    </submittedName>
</protein>
<sequence length="102" mass="11310">MDELRSFPLSMVFGNIIVNNINHTSGIFVGENMQFGWSGHMKANHGFGYNMGYLNHTQINAVFIYDNDLIDSPISHYDFMSGSAIDTGCPVPVHFTPPVTTP</sequence>
<name>A0ABV5AK02_9BACL</name>
<reference evidence="1 2" key="1">
    <citation type="journal article" date="2024" name="Int. J. Mol. Sci.">
        <title>Exploration of Alicyclobacillus spp. Genome in Search of Antibiotic Resistance.</title>
        <authorList>
            <person name="Bucka-Kolendo J."/>
            <person name="Kiousi D.E."/>
            <person name="Dekowska A."/>
            <person name="Mikolajczuk-Szczyrba A."/>
            <person name="Karadedos D.M."/>
            <person name="Michael P."/>
            <person name="Galanis A."/>
            <person name="Sokolowska B."/>
        </authorList>
    </citation>
    <scope>NUCLEOTIDE SEQUENCE [LARGE SCALE GENOMIC DNA]</scope>
    <source>
        <strain evidence="1 2">KKP 3000</strain>
    </source>
</reference>
<dbReference type="Proteomes" id="UP001579974">
    <property type="component" value="Unassembled WGS sequence"/>
</dbReference>
<organism evidence="1 2">
    <name type="scientific">Alicyclobacillus fastidiosus</name>
    <dbReference type="NCBI Taxonomy" id="392011"/>
    <lineage>
        <taxon>Bacteria</taxon>
        <taxon>Bacillati</taxon>
        <taxon>Bacillota</taxon>
        <taxon>Bacilli</taxon>
        <taxon>Bacillales</taxon>
        <taxon>Alicyclobacillaceae</taxon>
        <taxon>Alicyclobacillus</taxon>
    </lineage>
</organism>
<proteinExistence type="predicted"/>
<evidence type="ECO:0000313" key="1">
    <source>
        <dbReference type="EMBL" id="MFB5192624.1"/>
    </source>
</evidence>
<comment type="caution">
    <text evidence="1">The sequence shown here is derived from an EMBL/GenBank/DDBJ whole genome shotgun (WGS) entry which is preliminary data.</text>
</comment>
<keyword evidence="2" id="KW-1185">Reference proteome</keyword>
<evidence type="ECO:0000313" key="2">
    <source>
        <dbReference type="Proteomes" id="UP001579974"/>
    </source>
</evidence>
<accession>A0ABV5AK02</accession>